<organism evidence="4 5">
    <name type="scientific">Pochonia chlamydosporia 170</name>
    <dbReference type="NCBI Taxonomy" id="1380566"/>
    <lineage>
        <taxon>Eukaryota</taxon>
        <taxon>Fungi</taxon>
        <taxon>Dikarya</taxon>
        <taxon>Ascomycota</taxon>
        <taxon>Pezizomycotina</taxon>
        <taxon>Sordariomycetes</taxon>
        <taxon>Hypocreomycetidae</taxon>
        <taxon>Hypocreales</taxon>
        <taxon>Clavicipitaceae</taxon>
        <taxon>Pochonia</taxon>
    </lineage>
</organism>
<gene>
    <name evidence="4" type="ORF">VFPPC_04286</name>
</gene>
<dbReference type="GeneID" id="28847659"/>
<evidence type="ECO:0000256" key="3">
    <source>
        <dbReference type="SAM" id="SignalP"/>
    </source>
</evidence>
<comment type="caution">
    <text evidence="4">The sequence shown here is derived from an EMBL/GenBank/DDBJ whole genome shotgun (WGS) entry which is preliminary data.</text>
</comment>
<dbReference type="KEGG" id="pchm:VFPPC_04286"/>
<name>A0A179FSH3_METCM</name>
<proteinExistence type="predicted"/>
<dbReference type="OrthoDB" id="4777991at2759"/>
<dbReference type="STRING" id="1380566.A0A179FSH3"/>
<reference evidence="4 5" key="1">
    <citation type="journal article" date="2016" name="PLoS Pathog.">
        <title>Biosynthesis of antibiotic leucinostatins in bio-control fungus Purpureocillium lilacinum and their inhibition on phytophthora revealed by genome mining.</title>
        <authorList>
            <person name="Wang G."/>
            <person name="Liu Z."/>
            <person name="Lin R."/>
            <person name="Li E."/>
            <person name="Mao Z."/>
            <person name="Ling J."/>
            <person name="Yang Y."/>
            <person name="Yin W.B."/>
            <person name="Xie B."/>
        </authorList>
    </citation>
    <scope>NUCLEOTIDE SEQUENCE [LARGE SCALE GENOMIC DNA]</scope>
    <source>
        <strain evidence="4">170</strain>
    </source>
</reference>
<feature type="compositionally biased region" description="Polar residues" evidence="1">
    <location>
        <begin position="392"/>
        <end position="401"/>
    </location>
</feature>
<feature type="compositionally biased region" description="Low complexity" evidence="1">
    <location>
        <begin position="226"/>
        <end position="238"/>
    </location>
</feature>
<keyword evidence="3" id="KW-0732">Signal</keyword>
<sequence>MRLKPNFVPALVWFSIPNFANGLSSSDNNPGNNLAERIVTYEKIELVWGKVGFPSTHHPNNYNETGGDLDVRAVLTSNGVLDVLLNRRLSCQPGYGLSFNRCCPSSGKCCTYGYCLQTTQRCCPAGPCDMATKYCCGQSHCSPIGGDCCKDESSCEPGNKCFILTSQGNRPVCCTDSACTAHVQNGLTTYATSSTTTRTYTSTSSMSQSTDGPVQTTLGNNFPTQTGSDGHATSTGSSGSSGTGNDGGGSGGGRSTNIGAIVGGTVGGIAAIAIGILAVFLIIRNKKKNNQGGQGTFAQPPGAIQSDCLQTQPPSVQQHAFPQQQTQPYQQYQPYGPQHGYEKNMAVGHNTESWYGSSNTTSPAAVSDMRTASVSPPPAWASNHGSPPPPNNLASPRSASQIIYEAPGQTHDNHRGQMHELS</sequence>
<feature type="compositionally biased region" description="Basic and acidic residues" evidence="1">
    <location>
        <begin position="411"/>
        <end position="422"/>
    </location>
</feature>
<evidence type="ECO:0008006" key="6">
    <source>
        <dbReference type="Google" id="ProtNLM"/>
    </source>
</evidence>
<keyword evidence="5" id="KW-1185">Reference proteome</keyword>
<feature type="signal peptide" evidence="3">
    <location>
        <begin position="1"/>
        <end position="22"/>
    </location>
</feature>
<keyword evidence="2" id="KW-0472">Membrane</keyword>
<keyword evidence="2" id="KW-0812">Transmembrane</keyword>
<evidence type="ECO:0000256" key="2">
    <source>
        <dbReference type="SAM" id="Phobius"/>
    </source>
</evidence>
<protein>
    <recommendedName>
        <fullName evidence="6">Mid2 domain-containing protein</fullName>
    </recommendedName>
</protein>
<dbReference type="RefSeq" id="XP_018144819.1">
    <property type="nucleotide sequence ID" value="XM_018283665.1"/>
</dbReference>
<feature type="chain" id="PRO_5008101968" description="Mid2 domain-containing protein" evidence="3">
    <location>
        <begin position="23"/>
        <end position="422"/>
    </location>
</feature>
<keyword evidence="2" id="KW-1133">Transmembrane helix</keyword>
<evidence type="ECO:0000313" key="5">
    <source>
        <dbReference type="Proteomes" id="UP000078397"/>
    </source>
</evidence>
<feature type="compositionally biased region" description="Polar residues" evidence="1">
    <location>
        <begin position="352"/>
        <end position="374"/>
    </location>
</feature>
<feature type="transmembrane region" description="Helical" evidence="2">
    <location>
        <begin position="258"/>
        <end position="283"/>
    </location>
</feature>
<feature type="region of interest" description="Disordered" evidence="1">
    <location>
        <begin position="352"/>
        <end position="422"/>
    </location>
</feature>
<feature type="compositionally biased region" description="Low complexity" evidence="1">
    <location>
        <begin position="198"/>
        <end position="210"/>
    </location>
</feature>
<feature type="compositionally biased region" description="Polar residues" evidence="1">
    <location>
        <begin position="211"/>
        <end position="225"/>
    </location>
</feature>
<dbReference type="EMBL" id="LSBJ02000003">
    <property type="protein sequence ID" value="OAQ67969.1"/>
    <property type="molecule type" value="Genomic_DNA"/>
</dbReference>
<evidence type="ECO:0000313" key="4">
    <source>
        <dbReference type="EMBL" id="OAQ67969.1"/>
    </source>
</evidence>
<feature type="compositionally biased region" description="Gly residues" evidence="1">
    <location>
        <begin position="239"/>
        <end position="251"/>
    </location>
</feature>
<feature type="region of interest" description="Disordered" evidence="1">
    <location>
        <begin position="198"/>
        <end position="251"/>
    </location>
</feature>
<dbReference type="AlphaFoldDB" id="A0A179FSH3"/>
<evidence type="ECO:0000256" key="1">
    <source>
        <dbReference type="SAM" id="MobiDB-lite"/>
    </source>
</evidence>
<dbReference type="Proteomes" id="UP000078397">
    <property type="component" value="Unassembled WGS sequence"/>
</dbReference>
<accession>A0A179FSH3</accession>